<feature type="compositionally biased region" description="Basic and acidic residues" evidence="10">
    <location>
        <begin position="424"/>
        <end position="434"/>
    </location>
</feature>
<dbReference type="PROSITE" id="PS50081">
    <property type="entry name" value="ZF_DAG_PE_2"/>
    <property type="match status" value="1"/>
</dbReference>
<dbReference type="GO" id="GO:0001664">
    <property type="term" value="F:G protein-coupled receptor binding"/>
    <property type="evidence" value="ECO:0007669"/>
    <property type="project" value="TreeGrafter"/>
</dbReference>
<dbReference type="InterPro" id="IPR011993">
    <property type="entry name" value="PH-like_dom_sf"/>
</dbReference>
<dbReference type="SMART" id="SM00109">
    <property type="entry name" value="C1"/>
    <property type="match status" value="1"/>
</dbReference>
<dbReference type="SMART" id="SM00325">
    <property type="entry name" value="RhoGEF"/>
    <property type="match status" value="1"/>
</dbReference>
<dbReference type="CDD" id="cd13329">
    <property type="entry name" value="PH_RhoGEF"/>
    <property type="match status" value="1"/>
</dbReference>
<feature type="compositionally biased region" description="Low complexity" evidence="10">
    <location>
        <begin position="1"/>
        <end position="14"/>
    </location>
</feature>
<feature type="region of interest" description="Disordered" evidence="10">
    <location>
        <begin position="1351"/>
        <end position="1437"/>
    </location>
</feature>
<keyword evidence="5" id="KW-0597">Phosphoprotein</keyword>
<feature type="compositionally biased region" description="Pro residues" evidence="10">
    <location>
        <begin position="237"/>
        <end position="259"/>
    </location>
</feature>
<dbReference type="Gene3D" id="2.30.29.30">
    <property type="entry name" value="Pleckstrin-homology domain (PH domain)/Phosphotyrosine-binding domain (PTB)"/>
    <property type="match status" value="1"/>
</dbReference>
<dbReference type="PANTHER" id="PTHR45872:SF2">
    <property type="entry name" value="RHO GUANINE NUCLEOTIDE EXCHANGE FACTOR 2, ISOFORM D"/>
    <property type="match status" value="1"/>
</dbReference>
<evidence type="ECO:0000256" key="9">
    <source>
        <dbReference type="SAM" id="Coils"/>
    </source>
</evidence>
<dbReference type="SUPFAM" id="SSF50729">
    <property type="entry name" value="PH domain-like"/>
    <property type="match status" value="1"/>
</dbReference>
<dbReference type="InterPro" id="IPR000219">
    <property type="entry name" value="DH_dom"/>
</dbReference>
<feature type="compositionally biased region" description="Polar residues" evidence="10">
    <location>
        <begin position="946"/>
        <end position="957"/>
    </location>
</feature>
<dbReference type="InterPro" id="IPR015212">
    <property type="entry name" value="RGS-like_dom"/>
</dbReference>
<evidence type="ECO:0000313" key="14">
    <source>
        <dbReference type="EMBL" id="CAH1107320.1"/>
    </source>
</evidence>
<sequence length="1669" mass="188754">MDNSVSSIDSSSPSLCMNGSMRRPSPIPGTPVSGGAGRPASLMDHSQIPAHVVRVVVNRDDKGYGMKVSGDNPVYVQSVKEGGAAEKAGLHAGDKIIKVNGVNVMQSTHTQVVALIKSSSQVVLTVQQRSNVPRTMGSPSLHNRSVTTPTSSRITGPQPVDNEKQYQLQLEKEQYYRLMIEKEQHYIDLLRSQIASSPDEKKCLELAKTEKNLHTLQAMLQRSQSEQQSPHTDSSPSPSPQKRTPPSPNGNSDVPPPLPKRNNLSNRQRAVTEPYKRKFPYINGKLPLDVNFIQNEINANIASSKCKVKIKPTACSLSLNVSDQPPPLPPRTTHSAPLPLEDAVNSINKQMSYPLVATCATLVNDDSPNPTHHRTKSSPENLLSIQNNEGNLKMSESMNDLNRQEEWETPPGTPPPPYPSPQPMRREMSGNGDDHFEEDSPDASYRSNGSRILANCSPIHAATPQTSQQPIMSMEDDEISDQEISQLEDHGHFKSLSRLWEHLPHLAVFTNYILSNSDPNGLMFYLLTDLYKEGNAKEMRKWAFEIHSCFLVPGAPLRLSNVDENIAREIDEVLTREFDKEEILRKIFWKARHRAKEELTKQLADFQQKRTAGLGTIYGPTDQILAEVYSDKGKETKLYESLFLEKLDPYLEELEKESYDTKRYYMAAALTTVLTRIFQIRPTTAHALDRCPTFVNKEKSFRTKFIGKYSRKLNVLGHQFVAQQYYTVIFCSNCHQILYGIGPQGYQCSACLINLHRFCVRQYEDSCPGPITKKDRGIMKLIGMRHDANEHNRIKKNNQFLQMERERRQAEENNSSFDLSENEVKQSHPVSRSGSDRRPDAVREEGLKQQDSTKTESSHDALNDRMEAANMVSSTILPAAGSQRKHNSNINRSESVKEQSEKRKQRRNISDPSHNTTSGDVDLDRHAALSNTDSGSSSNSSISYNGRLSESPSNSVDAVQDGRRGTLDSDSDIDAESEQWQSLVPPEELKNLSPHEKKRQDVINELFHTESSHVRNLKVLYKIFYKKIQESQTLKPDELNLIFPNIKELLDLHTEFNKEMRRKRKEDPLIKELGTLIGNMFGERYGDSLKKAAANFCERQQMALEFIKKRRERDSKFDAVLIECEKKRQCRRLPFQGILPTEMQRLSKYPLFLERLIHSVESNKDIDSDQAQHHQDEVAKLKKAHQMSKEILNHVNEATKVAHNKHRLEEIQKHLDTSGFERSDQPIAQEFRTLDLTKFRLILEGGMQLRRPNKPVVPVHILLLEEAVVILHRDNDRFLLKFFQSGSPAQPQPFSPIIKMNMLLARTNAVCKNALFLVNMAVQNSQMYDLQVDDEIKREVWFKHFTDATESYNKRQGKSSDRQEPTSDSETESVQDLPPSEEVAERAEAVGGDDSPSEPVHDSAGQTDQEKEVVEEEEERQESENRESASSPEMVAGGGLQTTKVSAEEWPLIQPSQVSVAVPPVHTAESMLTPLEQIRRKDAMVKQALEDKEGLVADMLSIPREHFEHIADMASMDSSLRGRDPSERVLASIFHVNQLQKAVNDSLNISELDAMAAKGGKHPSCASQQDVDEHKTAVPTIPTNLVREIASSLNSQLTTLLSEVKQIEEERDRLRKELHRVRERLHEEHNLHSPLPVDDDNITDCTSEQSTLNDSLQIVSKSDCEDEEQ</sequence>
<dbReference type="Pfam" id="PF17838">
    <property type="entry name" value="PH_16"/>
    <property type="match status" value="1"/>
</dbReference>
<dbReference type="GO" id="GO:0007186">
    <property type="term" value="P:G protein-coupled receptor signaling pathway"/>
    <property type="evidence" value="ECO:0007669"/>
    <property type="project" value="TreeGrafter"/>
</dbReference>
<dbReference type="Pfam" id="PF09128">
    <property type="entry name" value="RGS-like"/>
    <property type="match status" value="1"/>
</dbReference>
<evidence type="ECO:0000256" key="1">
    <source>
        <dbReference type="ARBA" id="ARBA00004370"/>
    </source>
</evidence>
<feature type="region of interest" description="Disordered" evidence="10">
    <location>
        <begin position="403"/>
        <end position="450"/>
    </location>
</feature>
<feature type="compositionally biased region" description="Pro residues" evidence="10">
    <location>
        <begin position="411"/>
        <end position="422"/>
    </location>
</feature>
<feature type="region of interest" description="Disordered" evidence="10">
    <location>
        <begin position="220"/>
        <end position="276"/>
    </location>
</feature>
<dbReference type="EMBL" id="OV651832">
    <property type="protein sequence ID" value="CAH1107320.1"/>
    <property type="molecule type" value="Genomic_DNA"/>
</dbReference>
<dbReference type="GO" id="GO:0046872">
    <property type="term" value="F:metal ion binding"/>
    <property type="evidence" value="ECO:0007669"/>
    <property type="project" value="UniProtKB-KW"/>
</dbReference>
<feature type="region of interest" description="Disordered" evidence="10">
    <location>
        <begin position="132"/>
        <end position="161"/>
    </location>
</feature>
<dbReference type="Pfam" id="PF00130">
    <property type="entry name" value="C1_1"/>
    <property type="match status" value="1"/>
</dbReference>
<evidence type="ECO:0000313" key="15">
    <source>
        <dbReference type="Proteomes" id="UP001153636"/>
    </source>
</evidence>
<keyword evidence="15" id="KW-1185">Reference proteome</keyword>
<dbReference type="InterPro" id="IPR036034">
    <property type="entry name" value="PDZ_sf"/>
</dbReference>
<feature type="coiled-coil region" evidence="9">
    <location>
        <begin position="1590"/>
        <end position="1631"/>
    </location>
</feature>
<dbReference type="PROSITE" id="PS50010">
    <property type="entry name" value="DH_2"/>
    <property type="match status" value="1"/>
</dbReference>
<dbReference type="Pfam" id="PF00621">
    <property type="entry name" value="RhoGEF"/>
    <property type="match status" value="1"/>
</dbReference>
<keyword evidence="4" id="KW-0963">Cytoplasm</keyword>
<evidence type="ECO:0000256" key="3">
    <source>
        <dbReference type="ARBA" id="ARBA00022468"/>
    </source>
</evidence>
<dbReference type="Gene3D" id="1.10.167.10">
    <property type="entry name" value="Regulator of G-protein Signalling 4, domain 2"/>
    <property type="match status" value="1"/>
</dbReference>
<feature type="compositionally biased region" description="Low complexity" evidence="10">
    <location>
        <begin position="930"/>
        <end position="945"/>
    </location>
</feature>
<evidence type="ECO:0000256" key="5">
    <source>
        <dbReference type="ARBA" id="ARBA00022553"/>
    </source>
</evidence>
<feature type="region of interest" description="Disordered" evidence="10">
    <location>
        <begin position="878"/>
        <end position="996"/>
    </location>
</feature>
<dbReference type="GO" id="GO:0016020">
    <property type="term" value="C:membrane"/>
    <property type="evidence" value="ECO:0007669"/>
    <property type="project" value="UniProtKB-SubCell"/>
</dbReference>
<evidence type="ECO:0000256" key="10">
    <source>
        <dbReference type="SAM" id="MobiDB-lite"/>
    </source>
</evidence>
<dbReference type="Proteomes" id="UP001153636">
    <property type="component" value="Chromosome 20"/>
</dbReference>
<dbReference type="PANTHER" id="PTHR45872">
    <property type="entry name" value="RHO GUANINE NUCLEOTIDE EXCHANGE FACTOR 2, ISOFORM D"/>
    <property type="match status" value="1"/>
</dbReference>
<keyword evidence="3" id="KW-0343">GTPase activation</keyword>
<dbReference type="Gene3D" id="1.20.900.10">
    <property type="entry name" value="Dbl homology (DH) domain"/>
    <property type="match status" value="1"/>
</dbReference>
<dbReference type="SUPFAM" id="SSF48097">
    <property type="entry name" value="Regulator of G-protein signaling, RGS"/>
    <property type="match status" value="1"/>
</dbReference>
<proteinExistence type="predicted"/>
<dbReference type="SUPFAM" id="SSF48065">
    <property type="entry name" value="DBL homology domain (DH-domain)"/>
    <property type="match status" value="1"/>
</dbReference>
<feature type="region of interest" description="Disordered" evidence="10">
    <location>
        <begin position="805"/>
        <end position="860"/>
    </location>
</feature>
<feature type="domain" description="Phorbol-ester/DAG-type" evidence="12">
    <location>
        <begin position="717"/>
        <end position="767"/>
    </location>
</feature>
<comment type="subcellular location">
    <subcellularLocation>
        <location evidence="2">Cytoplasm</location>
    </subcellularLocation>
    <subcellularLocation>
        <location evidence="1">Membrane</location>
    </subcellularLocation>
</comment>
<evidence type="ECO:0000256" key="4">
    <source>
        <dbReference type="ARBA" id="ARBA00022490"/>
    </source>
</evidence>
<evidence type="ECO:0000259" key="13">
    <source>
        <dbReference type="PROSITE" id="PS50106"/>
    </source>
</evidence>
<evidence type="ECO:0000259" key="11">
    <source>
        <dbReference type="PROSITE" id="PS50010"/>
    </source>
</evidence>
<reference evidence="14" key="1">
    <citation type="submission" date="2022-01" db="EMBL/GenBank/DDBJ databases">
        <authorList>
            <person name="King R."/>
        </authorList>
    </citation>
    <scope>NUCLEOTIDE SEQUENCE</scope>
</reference>
<feature type="compositionally biased region" description="Polar residues" evidence="10">
    <location>
        <begin position="220"/>
        <end position="233"/>
    </location>
</feature>
<keyword evidence="6" id="KW-0479">Metal-binding</keyword>
<dbReference type="SUPFAM" id="SSF50156">
    <property type="entry name" value="PDZ domain-like"/>
    <property type="match status" value="1"/>
</dbReference>
<feature type="compositionally biased region" description="Basic and acidic residues" evidence="10">
    <location>
        <begin position="987"/>
        <end position="996"/>
    </location>
</feature>
<dbReference type="GO" id="GO:0005085">
    <property type="term" value="F:guanyl-nucleotide exchange factor activity"/>
    <property type="evidence" value="ECO:0007669"/>
    <property type="project" value="InterPro"/>
</dbReference>
<dbReference type="InterPro" id="IPR001478">
    <property type="entry name" value="PDZ"/>
</dbReference>
<dbReference type="GO" id="GO:0005096">
    <property type="term" value="F:GTPase activator activity"/>
    <property type="evidence" value="ECO:0007669"/>
    <property type="project" value="UniProtKB-KW"/>
</dbReference>
<dbReference type="OrthoDB" id="2272012at2759"/>
<feature type="compositionally biased region" description="Basic and acidic residues" evidence="10">
    <location>
        <begin position="834"/>
        <end position="860"/>
    </location>
</feature>
<dbReference type="PROSITE" id="PS50106">
    <property type="entry name" value="PDZ"/>
    <property type="match status" value="1"/>
</dbReference>
<dbReference type="Gene3D" id="3.30.60.20">
    <property type="match status" value="1"/>
</dbReference>
<feature type="region of interest" description="Disordered" evidence="10">
    <location>
        <begin position="1"/>
        <end position="45"/>
    </location>
</feature>
<accession>A0A9P0CWV9</accession>
<dbReference type="InterPro" id="IPR041020">
    <property type="entry name" value="PH_16"/>
</dbReference>
<feature type="compositionally biased region" description="Polar residues" evidence="10">
    <location>
        <begin position="910"/>
        <end position="919"/>
    </location>
</feature>
<dbReference type="Pfam" id="PF00595">
    <property type="entry name" value="PDZ"/>
    <property type="match status" value="1"/>
</dbReference>
<name>A0A9P0CWV9_9CUCU</name>
<keyword evidence="7" id="KW-0862">Zinc</keyword>
<keyword evidence="8" id="KW-0472">Membrane</keyword>
<dbReference type="GO" id="GO:0005737">
    <property type="term" value="C:cytoplasm"/>
    <property type="evidence" value="ECO:0007669"/>
    <property type="project" value="UniProtKB-SubCell"/>
</dbReference>
<feature type="domain" description="DH" evidence="11">
    <location>
        <begin position="998"/>
        <end position="1198"/>
    </location>
</feature>
<keyword evidence="9" id="KW-0175">Coiled coil</keyword>
<feature type="domain" description="PDZ" evidence="13">
    <location>
        <begin position="54"/>
        <end position="131"/>
    </location>
</feature>
<dbReference type="SMART" id="SM00228">
    <property type="entry name" value="PDZ"/>
    <property type="match status" value="1"/>
</dbReference>
<dbReference type="InterPro" id="IPR044926">
    <property type="entry name" value="RGS_subdomain_2"/>
</dbReference>
<evidence type="ECO:0000256" key="8">
    <source>
        <dbReference type="ARBA" id="ARBA00023136"/>
    </source>
</evidence>
<evidence type="ECO:0000256" key="7">
    <source>
        <dbReference type="ARBA" id="ARBA00022833"/>
    </source>
</evidence>
<organism evidence="14 15">
    <name type="scientific">Psylliodes chrysocephalus</name>
    <dbReference type="NCBI Taxonomy" id="3402493"/>
    <lineage>
        <taxon>Eukaryota</taxon>
        <taxon>Metazoa</taxon>
        <taxon>Ecdysozoa</taxon>
        <taxon>Arthropoda</taxon>
        <taxon>Hexapoda</taxon>
        <taxon>Insecta</taxon>
        <taxon>Pterygota</taxon>
        <taxon>Neoptera</taxon>
        <taxon>Endopterygota</taxon>
        <taxon>Coleoptera</taxon>
        <taxon>Polyphaga</taxon>
        <taxon>Cucujiformia</taxon>
        <taxon>Chrysomeloidea</taxon>
        <taxon>Chrysomelidae</taxon>
        <taxon>Galerucinae</taxon>
        <taxon>Alticini</taxon>
        <taxon>Psylliodes</taxon>
    </lineage>
</organism>
<dbReference type="InterPro" id="IPR036305">
    <property type="entry name" value="RGS_sf"/>
</dbReference>
<evidence type="ECO:0000259" key="12">
    <source>
        <dbReference type="PROSITE" id="PS50081"/>
    </source>
</evidence>
<feature type="compositionally biased region" description="Polar residues" evidence="10">
    <location>
        <begin position="132"/>
        <end position="155"/>
    </location>
</feature>
<dbReference type="InterPro" id="IPR035899">
    <property type="entry name" value="DBL_dom_sf"/>
</dbReference>
<dbReference type="CDD" id="cd00160">
    <property type="entry name" value="RhoGEF"/>
    <property type="match status" value="1"/>
</dbReference>
<evidence type="ECO:0008006" key="16">
    <source>
        <dbReference type="Google" id="ProtNLM"/>
    </source>
</evidence>
<dbReference type="Gene3D" id="2.30.42.10">
    <property type="match status" value="1"/>
</dbReference>
<dbReference type="InterPro" id="IPR046349">
    <property type="entry name" value="C1-like_sf"/>
</dbReference>
<evidence type="ECO:0000256" key="2">
    <source>
        <dbReference type="ARBA" id="ARBA00004496"/>
    </source>
</evidence>
<gene>
    <name evidence="14" type="ORF">PSYICH_LOCUS7871</name>
</gene>
<dbReference type="PROSITE" id="PS00479">
    <property type="entry name" value="ZF_DAG_PE_1"/>
    <property type="match status" value="1"/>
</dbReference>
<protein>
    <recommendedName>
        <fullName evidence="16">Rho guanine nucleotide exchange factor 11</fullName>
    </recommendedName>
</protein>
<evidence type="ECO:0000256" key="6">
    <source>
        <dbReference type="ARBA" id="ARBA00022723"/>
    </source>
</evidence>
<dbReference type="InterPro" id="IPR002219">
    <property type="entry name" value="PKC_DAG/PE"/>
</dbReference>
<dbReference type="SUPFAM" id="SSF57889">
    <property type="entry name" value="Cysteine-rich domain"/>
    <property type="match status" value="1"/>
</dbReference>